<proteinExistence type="evidence at transcript level"/>
<evidence type="ECO:0000313" key="7">
    <source>
        <dbReference type="EMBL" id="ABK26000.1"/>
    </source>
</evidence>
<sequence length="193" mass="21062">MASSASCMSACTGTRYYLPSADSFSFRRNCVSPHANRQNTHFVSRGGQRGRYHRGALCVKSLFGGKKENNENTDETAKKAGLFGNMQGLYETVKKAQMVVQVEAVRVQKELAATEFDGYCEGELIKVTLSGNQQPIRTEITEAAMELGAEKLSDLVTEAYKDAHQKSVQAMKERMQNLAQSLGMPPGLGDGPS</sequence>
<dbReference type="PANTHER" id="PTHR33449">
    <property type="entry name" value="NUCLEOID-ASSOCIATED PROTEIN YBAB"/>
    <property type="match status" value="1"/>
</dbReference>
<dbReference type="GO" id="GO:0003677">
    <property type="term" value="F:DNA binding"/>
    <property type="evidence" value="ECO:0007669"/>
    <property type="project" value="UniProtKB-KW"/>
</dbReference>
<dbReference type="Gene3D" id="3.30.1310.10">
    <property type="entry name" value="Nucleoid-associated protein YbaB-like domain"/>
    <property type="match status" value="1"/>
</dbReference>
<evidence type="ECO:0000256" key="2">
    <source>
        <dbReference type="ARBA" id="ARBA00022528"/>
    </source>
</evidence>
<dbReference type="EMBL" id="EF086744">
    <property type="protein sequence ID" value="ABK26000.1"/>
    <property type="molecule type" value="mRNA"/>
</dbReference>
<dbReference type="FunFam" id="3.30.1310.10:FF:000004">
    <property type="entry name" value="Nucleoid-associated protein, chloroplastic"/>
    <property type="match status" value="1"/>
</dbReference>
<keyword evidence="5" id="KW-0238">DNA-binding</keyword>
<evidence type="ECO:0008006" key="8">
    <source>
        <dbReference type="Google" id="ProtNLM"/>
    </source>
</evidence>
<keyword evidence="3" id="KW-0934">Plastid</keyword>
<reference evidence="7" key="1">
    <citation type="journal article" date="2008" name="BMC Genomics">
        <title>A conifer genomics resource of 200,000 spruce (Picea spp.) ESTs and 6,464 high-quality, sequence-finished full-length cDNAs for Sitka spruce (Picea sitchensis).</title>
        <authorList>
            <person name="Ralph S.G."/>
            <person name="Chun H.J."/>
            <person name="Kolosova N."/>
            <person name="Cooper D."/>
            <person name="Oddy C."/>
            <person name="Ritland C.E."/>
            <person name="Kirkpatrick R."/>
            <person name="Moore R."/>
            <person name="Barber S."/>
            <person name="Holt R.A."/>
            <person name="Jones S.J."/>
            <person name="Marra M.A."/>
            <person name="Douglas C.J."/>
            <person name="Ritland K."/>
            <person name="Bohlmann J."/>
        </authorList>
    </citation>
    <scope>NUCLEOTIDE SEQUENCE</scope>
    <source>
        <tissue evidence="7">Green portion of the leader tissue</tissue>
    </source>
</reference>
<dbReference type="Pfam" id="PF02575">
    <property type="entry name" value="YbaB_DNA_bd"/>
    <property type="match status" value="1"/>
</dbReference>
<dbReference type="InterPro" id="IPR036894">
    <property type="entry name" value="YbaB-like_sf"/>
</dbReference>
<dbReference type="GO" id="GO:0009507">
    <property type="term" value="C:chloroplast"/>
    <property type="evidence" value="ECO:0007669"/>
    <property type="project" value="UniProtKB-SubCell"/>
</dbReference>
<keyword evidence="2" id="KW-0150">Chloroplast</keyword>
<evidence type="ECO:0000256" key="1">
    <source>
        <dbReference type="ARBA" id="ARBA00004229"/>
    </source>
</evidence>
<comment type="similarity">
    <text evidence="6">Belongs to the YbaB/EbfC family.</text>
</comment>
<protein>
    <recommendedName>
        <fullName evidence="8">Nucleoid-associated protein</fullName>
    </recommendedName>
</protein>
<evidence type="ECO:0000256" key="6">
    <source>
        <dbReference type="ARBA" id="ARBA00061665"/>
    </source>
</evidence>
<accession>A9NZD9</accession>
<dbReference type="AlphaFoldDB" id="A9NZD9"/>
<evidence type="ECO:0000256" key="5">
    <source>
        <dbReference type="ARBA" id="ARBA00023125"/>
    </source>
</evidence>
<comment type="subcellular location">
    <subcellularLocation>
        <location evidence="1">Plastid</location>
        <location evidence="1">Chloroplast</location>
    </subcellularLocation>
</comment>
<dbReference type="SUPFAM" id="SSF82607">
    <property type="entry name" value="YbaB-like"/>
    <property type="match status" value="1"/>
</dbReference>
<dbReference type="InterPro" id="IPR004401">
    <property type="entry name" value="YbaB/EbfC"/>
</dbReference>
<evidence type="ECO:0000256" key="3">
    <source>
        <dbReference type="ARBA" id="ARBA00022640"/>
    </source>
</evidence>
<evidence type="ECO:0000256" key="4">
    <source>
        <dbReference type="ARBA" id="ARBA00022946"/>
    </source>
</evidence>
<keyword evidence="4" id="KW-0809">Transit peptide</keyword>
<organism evidence="7">
    <name type="scientific">Picea sitchensis</name>
    <name type="common">Sitka spruce</name>
    <name type="synonym">Pinus sitchensis</name>
    <dbReference type="NCBI Taxonomy" id="3332"/>
    <lineage>
        <taxon>Eukaryota</taxon>
        <taxon>Viridiplantae</taxon>
        <taxon>Streptophyta</taxon>
        <taxon>Embryophyta</taxon>
        <taxon>Tracheophyta</taxon>
        <taxon>Spermatophyta</taxon>
        <taxon>Pinopsida</taxon>
        <taxon>Pinidae</taxon>
        <taxon>Conifers I</taxon>
        <taxon>Pinales</taxon>
        <taxon>Pinaceae</taxon>
        <taxon>Picea</taxon>
    </lineage>
</organism>
<dbReference type="PANTHER" id="PTHR33449:SF1">
    <property type="entry name" value="NUCLEOID-ASSOCIATED PROTEIN YBAB"/>
    <property type="match status" value="1"/>
</dbReference>
<dbReference type="NCBIfam" id="TIGR00103">
    <property type="entry name" value="DNA_YbaB_EbfC"/>
    <property type="match status" value="1"/>
</dbReference>
<name>A9NZD9_PICSI</name>